<evidence type="ECO:0000313" key="2">
    <source>
        <dbReference type="EMBL" id="CAA9398946.1"/>
    </source>
</evidence>
<reference evidence="2" key="1">
    <citation type="submission" date="2020-02" db="EMBL/GenBank/DDBJ databases">
        <authorList>
            <person name="Meier V. D."/>
        </authorList>
    </citation>
    <scope>NUCLEOTIDE SEQUENCE</scope>
    <source>
        <strain evidence="2">AVDCRST_MAG51</strain>
    </source>
</reference>
<feature type="compositionally biased region" description="Low complexity" evidence="1">
    <location>
        <begin position="8"/>
        <end position="23"/>
    </location>
</feature>
<protein>
    <submittedName>
        <fullName evidence="2">Apolipoprotein N-acyltransferase / Copper homeostasis protein CutE</fullName>
    </submittedName>
</protein>
<feature type="non-terminal residue" evidence="2">
    <location>
        <position position="519"/>
    </location>
</feature>
<accession>A0A6J4NVW9</accession>
<feature type="compositionally biased region" description="Basic residues" evidence="1">
    <location>
        <begin position="384"/>
        <end position="396"/>
    </location>
</feature>
<proteinExistence type="predicted"/>
<name>A0A6J4NVW9_9BURK</name>
<feature type="compositionally biased region" description="Basic residues" evidence="1">
    <location>
        <begin position="440"/>
        <end position="451"/>
    </location>
</feature>
<dbReference type="AlphaFoldDB" id="A0A6J4NVW9"/>
<evidence type="ECO:0000256" key="1">
    <source>
        <dbReference type="SAM" id="MobiDB-lite"/>
    </source>
</evidence>
<dbReference type="EMBL" id="CADCUX010000201">
    <property type="protein sequence ID" value="CAA9398946.1"/>
    <property type="molecule type" value="Genomic_DNA"/>
</dbReference>
<feature type="compositionally biased region" description="Low complexity" evidence="1">
    <location>
        <begin position="274"/>
        <end position="291"/>
    </location>
</feature>
<dbReference type="GO" id="GO:0016746">
    <property type="term" value="F:acyltransferase activity"/>
    <property type="evidence" value="ECO:0007669"/>
    <property type="project" value="UniProtKB-KW"/>
</dbReference>
<feature type="region of interest" description="Disordered" evidence="1">
    <location>
        <begin position="384"/>
        <end position="454"/>
    </location>
</feature>
<feature type="region of interest" description="Disordered" evidence="1">
    <location>
        <begin position="258"/>
        <end position="305"/>
    </location>
</feature>
<keyword evidence="2" id="KW-0449">Lipoprotein</keyword>
<organism evidence="2">
    <name type="scientific">uncultured Ramlibacter sp</name>
    <dbReference type="NCBI Taxonomy" id="260755"/>
    <lineage>
        <taxon>Bacteria</taxon>
        <taxon>Pseudomonadati</taxon>
        <taxon>Pseudomonadota</taxon>
        <taxon>Betaproteobacteria</taxon>
        <taxon>Burkholderiales</taxon>
        <taxon>Comamonadaceae</taxon>
        <taxon>Ramlibacter</taxon>
        <taxon>environmental samples</taxon>
    </lineage>
</organism>
<feature type="region of interest" description="Disordered" evidence="1">
    <location>
        <begin position="1"/>
        <end position="25"/>
    </location>
</feature>
<feature type="non-terminal residue" evidence="2">
    <location>
        <position position="1"/>
    </location>
</feature>
<keyword evidence="2" id="KW-0012">Acyltransferase</keyword>
<gene>
    <name evidence="2" type="ORF">AVDCRST_MAG51-783</name>
</gene>
<keyword evidence="2" id="KW-0808">Transferase</keyword>
<sequence>DPFRESRGAGLAAGPAGRAGAGPLHRRTGVRPAALVAATGVVGRAGRVPATGRELAEGRFAGLVVRHRLVDGHVLVALHLHAPLRRLGGAVGGDRGLGARGVSRCLLRLCGRRVPVAATAAGVGRGLGLRLALVAGRTAAGALVHRLSLGCIGLCARRRTLSVPGALGRRVWHRLGGGTDRVRRRRAGAAARLTPALAGTCGPAVGAGGRRPVGSGTRPGNWFAALGIAAAGEHPAGPEVRGANRRAAGARLVCGATGRQQGAAGRRARDRHPAAAPAVARRLPAGASPAVRPRRAGGAGRHPAGELRAGLHQFGHRPEARGAGLPLRQAPPGSVRRVHPAPISLVHRPDEHPAGRLQPGLGRPALVRVAGPAPRAQRLLRRPLRRGARRALRGARARPDHLRQRQQHRLVRQYPGDRPAPPHQPHAGPGIRAAGDPRHQHGGHRDHRPSRAGHPFTATLHAWCPRGPGRGTAGPHAVCLVGFAPGPRAAVALGAGVPSAGCVAQTRGAAALGSGWQRV</sequence>